<dbReference type="KEGG" id="atq:GH723_12745"/>
<reference evidence="3 4" key="1">
    <citation type="submission" date="2019-11" db="EMBL/GenBank/DDBJ databases">
        <authorList>
            <person name="He Y."/>
        </authorList>
    </citation>
    <scope>NUCLEOTIDE SEQUENCE [LARGE SCALE GENOMIC DNA]</scope>
    <source>
        <strain evidence="3 4">SCSIO 58843</strain>
    </source>
</reference>
<evidence type="ECO:0000256" key="1">
    <source>
        <dbReference type="HAMAP-Rule" id="MF_01584"/>
    </source>
</evidence>
<protein>
    <submittedName>
        <fullName evidence="3">DUF480 domain-containing protein</fullName>
    </submittedName>
</protein>
<keyword evidence="2" id="KW-0175">Coiled coil</keyword>
<dbReference type="InterPro" id="IPR036388">
    <property type="entry name" value="WH-like_DNA-bd_sf"/>
</dbReference>
<dbReference type="Gene3D" id="1.10.10.10">
    <property type="entry name" value="Winged helix-like DNA-binding domain superfamily/Winged helix DNA-binding domain"/>
    <property type="match status" value="2"/>
</dbReference>
<accession>A0A5Q2RJB1</accession>
<evidence type="ECO:0000313" key="4">
    <source>
        <dbReference type="Proteomes" id="UP000334019"/>
    </source>
</evidence>
<organism evidence="3 4">
    <name type="scientific">Actinomarinicola tropica</name>
    <dbReference type="NCBI Taxonomy" id="2789776"/>
    <lineage>
        <taxon>Bacteria</taxon>
        <taxon>Bacillati</taxon>
        <taxon>Actinomycetota</taxon>
        <taxon>Acidimicrobiia</taxon>
        <taxon>Acidimicrobiales</taxon>
        <taxon>Iamiaceae</taxon>
        <taxon>Actinomarinicola</taxon>
    </lineage>
</organism>
<dbReference type="Pfam" id="PF04337">
    <property type="entry name" value="DUF480"/>
    <property type="match status" value="1"/>
</dbReference>
<keyword evidence="4" id="KW-1185">Reference proteome</keyword>
<dbReference type="PANTHER" id="PTHR38768:SF1">
    <property type="entry name" value="UPF0502 PROTEIN YCEH"/>
    <property type="match status" value="1"/>
</dbReference>
<dbReference type="RefSeq" id="WP_153759999.1">
    <property type="nucleotide sequence ID" value="NZ_CP045851.1"/>
</dbReference>
<comment type="similarity">
    <text evidence="1">Belongs to the UPF0502 family.</text>
</comment>
<name>A0A5Q2RJB1_9ACTN</name>
<proteinExistence type="inferred from homology"/>
<dbReference type="Proteomes" id="UP000334019">
    <property type="component" value="Chromosome"/>
</dbReference>
<sequence length="230" mass="24615">MVDVPDEIELTAPQARVLGSLIEKAATTPDAYPLTLKALTTACNQTSSRDPVVDYEPQLVETTVLALKAKGLARVVHPGAGERATKYRHVAHEALELGPAELAVLAVLLLRGAQTVSELRTRTERLHGFASADEVESTLERMAAWPGRPLVVRVERQPGQKEARWIQLLEADVEGRAAASATAGTAGGVAGRSGRVEELEQRVARLEQRVAQLVEALGDLVELPADAPSD</sequence>
<gene>
    <name evidence="3" type="ORF">GH723_12745</name>
</gene>
<dbReference type="InterPro" id="IPR007432">
    <property type="entry name" value="DUF480"/>
</dbReference>
<dbReference type="PANTHER" id="PTHR38768">
    <property type="entry name" value="UPF0502 PROTEIN YCEH"/>
    <property type="match status" value="1"/>
</dbReference>
<dbReference type="HAMAP" id="MF_01584">
    <property type="entry name" value="UPF0502"/>
    <property type="match status" value="1"/>
</dbReference>
<dbReference type="SUPFAM" id="SSF46785">
    <property type="entry name" value="Winged helix' DNA-binding domain"/>
    <property type="match status" value="2"/>
</dbReference>
<feature type="coiled-coil region" evidence="2">
    <location>
        <begin position="189"/>
        <end position="223"/>
    </location>
</feature>
<dbReference type="AlphaFoldDB" id="A0A5Q2RJB1"/>
<dbReference type="InterPro" id="IPR036390">
    <property type="entry name" value="WH_DNA-bd_sf"/>
</dbReference>
<evidence type="ECO:0000313" key="3">
    <source>
        <dbReference type="EMBL" id="QGG95893.1"/>
    </source>
</evidence>
<evidence type="ECO:0000256" key="2">
    <source>
        <dbReference type="SAM" id="Coils"/>
    </source>
</evidence>
<dbReference type="EMBL" id="CP045851">
    <property type="protein sequence ID" value="QGG95893.1"/>
    <property type="molecule type" value="Genomic_DNA"/>
</dbReference>